<evidence type="ECO:0000256" key="1">
    <source>
        <dbReference type="ARBA" id="ARBA00004651"/>
    </source>
</evidence>
<dbReference type="GO" id="GO:0005886">
    <property type="term" value="C:plasma membrane"/>
    <property type="evidence" value="ECO:0007669"/>
    <property type="project" value="UniProtKB-SubCell"/>
</dbReference>
<comment type="subcellular location">
    <subcellularLocation>
        <location evidence="1 7">Cell membrane</location>
        <topology evidence="1 7">Multi-pass membrane protein</topology>
    </subcellularLocation>
</comment>
<feature type="transmembrane region" description="Helical" evidence="7">
    <location>
        <begin position="212"/>
        <end position="230"/>
    </location>
</feature>
<feature type="transmembrane region" description="Helical" evidence="7">
    <location>
        <begin position="275"/>
        <end position="294"/>
    </location>
</feature>
<dbReference type="PANTHER" id="PTHR30193">
    <property type="entry name" value="ABC TRANSPORTER PERMEASE PROTEIN"/>
    <property type="match status" value="1"/>
</dbReference>
<gene>
    <name evidence="9" type="ORF">SAMN05216313_105101</name>
</gene>
<evidence type="ECO:0000256" key="2">
    <source>
        <dbReference type="ARBA" id="ARBA00022448"/>
    </source>
</evidence>
<evidence type="ECO:0000313" key="10">
    <source>
        <dbReference type="Proteomes" id="UP000198508"/>
    </source>
</evidence>
<keyword evidence="2 7" id="KW-0813">Transport</keyword>
<dbReference type="GO" id="GO:0055085">
    <property type="term" value="P:transmembrane transport"/>
    <property type="evidence" value="ECO:0007669"/>
    <property type="project" value="InterPro"/>
</dbReference>
<protein>
    <submittedName>
        <fullName evidence="9">Carbohydrate ABC transporter membrane protein 1, CUT1 family</fullName>
    </submittedName>
</protein>
<dbReference type="GeneID" id="93276443"/>
<evidence type="ECO:0000256" key="4">
    <source>
        <dbReference type="ARBA" id="ARBA00022692"/>
    </source>
</evidence>
<keyword evidence="3" id="KW-1003">Cell membrane</keyword>
<dbReference type="PANTHER" id="PTHR30193:SF37">
    <property type="entry name" value="INNER MEMBRANE ABC TRANSPORTER PERMEASE PROTEIN YCJO"/>
    <property type="match status" value="1"/>
</dbReference>
<dbReference type="SUPFAM" id="SSF161098">
    <property type="entry name" value="MetI-like"/>
    <property type="match status" value="1"/>
</dbReference>
<dbReference type="PROSITE" id="PS50928">
    <property type="entry name" value="ABC_TM1"/>
    <property type="match status" value="1"/>
</dbReference>
<dbReference type="InterPro" id="IPR051393">
    <property type="entry name" value="ABC_transporter_permease"/>
</dbReference>
<dbReference type="Pfam" id="PF00528">
    <property type="entry name" value="BPD_transp_1"/>
    <property type="match status" value="1"/>
</dbReference>
<keyword evidence="5 7" id="KW-1133">Transmembrane helix</keyword>
<accession>A0A1I0DXC2</accession>
<reference evidence="10" key="1">
    <citation type="submission" date="2016-10" db="EMBL/GenBank/DDBJ databases">
        <authorList>
            <person name="Varghese N."/>
            <person name="Submissions S."/>
        </authorList>
    </citation>
    <scope>NUCLEOTIDE SEQUENCE [LARGE SCALE GENOMIC DNA]</scope>
    <source>
        <strain evidence="10">NLAE-zl-G277</strain>
    </source>
</reference>
<comment type="similarity">
    <text evidence="7">Belongs to the binding-protein-dependent transport system permease family.</text>
</comment>
<dbReference type="InterPro" id="IPR035906">
    <property type="entry name" value="MetI-like_sf"/>
</dbReference>
<keyword evidence="6 7" id="KW-0472">Membrane</keyword>
<feature type="transmembrane region" description="Helical" evidence="7">
    <location>
        <begin position="168"/>
        <end position="192"/>
    </location>
</feature>
<keyword evidence="4 7" id="KW-0812">Transmembrane</keyword>
<feature type="transmembrane region" description="Helical" evidence="7">
    <location>
        <begin position="21"/>
        <end position="48"/>
    </location>
</feature>
<feature type="domain" description="ABC transmembrane type-1" evidence="8">
    <location>
        <begin position="79"/>
        <end position="293"/>
    </location>
</feature>
<dbReference type="RefSeq" id="WP_092361696.1">
    <property type="nucleotide sequence ID" value="NZ_CABJCG010000004.1"/>
</dbReference>
<keyword evidence="10" id="KW-1185">Reference proteome</keyword>
<evidence type="ECO:0000256" key="7">
    <source>
        <dbReference type="RuleBase" id="RU363032"/>
    </source>
</evidence>
<dbReference type="AlphaFoldDB" id="A0A1I0DXC2"/>
<feature type="transmembrane region" description="Helical" evidence="7">
    <location>
        <begin position="83"/>
        <end position="103"/>
    </location>
</feature>
<dbReference type="CDD" id="cd06261">
    <property type="entry name" value="TM_PBP2"/>
    <property type="match status" value="1"/>
</dbReference>
<name>A0A1I0DXC2_9FIRM</name>
<dbReference type="EMBL" id="FOIM01000005">
    <property type="protein sequence ID" value="SET36682.1"/>
    <property type="molecule type" value="Genomic_DNA"/>
</dbReference>
<evidence type="ECO:0000313" key="9">
    <source>
        <dbReference type="EMBL" id="SET36682.1"/>
    </source>
</evidence>
<dbReference type="Gene3D" id="1.10.3720.10">
    <property type="entry name" value="MetI-like"/>
    <property type="match status" value="1"/>
</dbReference>
<feature type="transmembrane region" description="Helical" evidence="7">
    <location>
        <begin position="115"/>
        <end position="139"/>
    </location>
</feature>
<evidence type="ECO:0000256" key="3">
    <source>
        <dbReference type="ARBA" id="ARBA00022475"/>
    </source>
</evidence>
<evidence type="ECO:0000256" key="5">
    <source>
        <dbReference type="ARBA" id="ARBA00022989"/>
    </source>
</evidence>
<proteinExistence type="inferred from homology"/>
<sequence length="304" mass="34007">MAKTKEKFHDPNQQKFANIKGFSLVAPAVFLISLFTVYPIIFTLYWAFHSGNLISPDSKYVGMNNFRYLFSTPSFLKVLMNTVFYSVIVVVLTIAVATLLAVWLNGKLHKKFNGFVQAVIFTPHIISLVSVSMVFLWLFDSQVGFLNSIITAIGLNAFPFFTSPKTALFSLVLVMVWKQAGYYTLLIMAALQGVPQEIYEAASIDDAPAYKTFFRITLPMISPTLFFVSITATISSFQIFDAVNLITGGGPLNSTNTLVYYIYEQTYKFGKLGTGSAASLLLLILVGVLTFLYFKVLEKRVHYQ</sequence>
<dbReference type="STRING" id="460384.SAMN05216313_105101"/>
<dbReference type="Proteomes" id="UP000198508">
    <property type="component" value="Unassembled WGS sequence"/>
</dbReference>
<organism evidence="9 10">
    <name type="scientific">Enterocloster lavalensis</name>
    <dbReference type="NCBI Taxonomy" id="460384"/>
    <lineage>
        <taxon>Bacteria</taxon>
        <taxon>Bacillati</taxon>
        <taxon>Bacillota</taxon>
        <taxon>Clostridia</taxon>
        <taxon>Lachnospirales</taxon>
        <taxon>Lachnospiraceae</taxon>
        <taxon>Enterocloster</taxon>
    </lineage>
</organism>
<dbReference type="InterPro" id="IPR000515">
    <property type="entry name" value="MetI-like"/>
</dbReference>
<evidence type="ECO:0000256" key="6">
    <source>
        <dbReference type="ARBA" id="ARBA00023136"/>
    </source>
</evidence>
<evidence type="ECO:0000259" key="8">
    <source>
        <dbReference type="PROSITE" id="PS50928"/>
    </source>
</evidence>